<comment type="caution">
    <text evidence="1">The sequence shown here is derived from an EMBL/GenBank/DDBJ whole genome shotgun (WGS) entry which is preliminary data.</text>
</comment>
<evidence type="ECO:0000313" key="2">
    <source>
        <dbReference type="Proteomes" id="UP001140096"/>
    </source>
</evidence>
<reference evidence="1" key="1">
    <citation type="submission" date="2022-07" db="EMBL/GenBank/DDBJ databases">
        <title>Phylogenomic reconstructions and comparative analyses of Kickxellomycotina fungi.</title>
        <authorList>
            <person name="Reynolds N.K."/>
            <person name="Stajich J.E."/>
            <person name="Barry K."/>
            <person name="Grigoriev I.V."/>
            <person name="Crous P."/>
            <person name="Smith M.E."/>
        </authorList>
    </citation>
    <scope>NUCLEOTIDE SEQUENCE</scope>
    <source>
        <strain evidence="1">CBS 102833</strain>
    </source>
</reference>
<accession>A0ACC1LKA9</accession>
<gene>
    <name evidence="1" type="ORF">H4S07_002637</name>
</gene>
<keyword evidence="2" id="KW-1185">Reference proteome</keyword>
<name>A0ACC1LKA9_9FUNG</name>
<sequence>MSQLSPLQKLPLHIVRLIVDYVVGSSRLVFDGIDKNLQADWALVKPLRLVCCNFWTIAAPRFLRHMKLDMASVYDDPHETPIHVGYLLRKTIRSVDIELDERLVYSGKALDMLALVPLGGCILPQMHTLSFHFVSDAPDPSEKYTPLDAEINMDVFVYRIRRMSPMVSEIRVRPKHFDRPLRVTPHFGNLISQLYKITDRIDFANIGDAAVPIELRLWTITNLTHVRLILVDVPRNVGHALPDSFTTVNDIMRFVLSIAPNAPVRDISGFFGTAGLMPALPLLGDHLCIQALSLTNVPLSFWDVIVVVKSLPFLTDFYAYPQSCELLPYGVTKSKLPAYVRSTYAPLSQRFRCWHLKCYICTNLAVTVRCVLLLALVCPSFDYAAIPPSYCVAFMELMKKAIAAKEFKPYASRLHRLLFLGPQSL</sequence>
<dbReference type="Proteomes" id="UP001140096">
    <property type="component" value="Unassembled WGS sequence"/>
</dbReference>
<organism evidence="1 2">
    <name type="scientific">Coemansia furcata</name>
    <dbReference type="NCBI Taxonomy" id="417177"/>
    <lineage>
        <taxon>Eukaryota</taxon>
        <taxon>Fungi</taxon>
        <taxon>Fungi incertae sedis</taxon>
        <taxon>Zoopagomycota</taxon>
        <taxon>Kickxellomycotina</taxon>
        <taxon>Kickxellomycetes</taxon>
        <taxon>Kickxellales</taxon>
        <taxon>Kickxellaceae</taxon>
        <taxon>Coemansia</taxon>
    </lineage>
</organism>
<protein>
    <submittedName>
        <fullName evidence="1">Uncharacterized protein</fullName>
    </submittedName>
</protein>
<dbReference type="EMBL" id="JANBUP010000693">
    <property type="protein sequence ID" value="KAJ2810502.1"/>
    <property type="molecule type" value="Genomic_DNA"/>
</dbReference>
<proteinExistence type="predicted"/>
<evidence type="ECO:0000313" key="1">
    <source>
        <dbReference type="EMBL" id="KAJ2810502.1"/>
    </source>
</evidence>